<accession>A0A1T5KGC9</accession>
<keyword evidence="2" id="KW-1185">Reference proteome</keyword>
<dbReference type="Proteomes" id="UP000190285">
    <property type="component" value="Unassembled WGS sequence"/>
</dbReference>
<dbReference type="EMBL" id="FUZT01000004">
    <property type="protein sequence ID" value="SKC62505.1"/>
    <property type="molecule type" value="Genomic_DNA"/>
</dbReference>
<evidence type="ECO:0000313" key="1">
    <source>
        <dbReference type="EMBL" id="SKC62505.1"/>
    </source>
</evidence>
<dbReference type="Pfam" id="PF04630">
    <property type="entry name" value="Phage_TTP_1"/>
    <property type="match status" value="1"/>
</dbReference>
<dbReference type="AlphaFoldDB" id="A0A1T5KGC9"/>
<organism evidence="1 2">
    <name type="scientific">Maledivibacter halophilus</name>
    <dbReference type="NCBI Taxonomy" id="36842"/>
    <lineage>
        <taxon>Bacteria</taxon>
        <taxon>Bacillati</taxon>
        <taxon>Bacillota</taxon>
        <taxon>Clostridia</taxon>
        <taxon>Peptostreptococcales</taxon>
        <taxon>Caminicellaceae</taxon>
        <taxon>Maledivibacter</taxon>
    </lineage>
</organism>
<sequence length="191" mass="21770">MATIGVRELYFAILNKDDETGVEYEPPERIKGLMNITLDPQISEGKLYGDDTLTESYSQISEVNVEFGVNDLSDEQRAKLFGIAMNEDGVVEEGRDNDIPYIALAFKSKKSNGKFRYYWLYKGKLSYSQEQFEGTKDSIEYQTPTVNGVFQCREYDGKWRAKTDEDNTGYTPEIGQNWFVKVYEKPAAIGG</sequence>
<dbReference type="STRING" id="36842.SAMN02194393_01761"/>
<gene>
    <name evidence="1" type="ORF">SAMN02194393_01761</name>
</gene>
<dbReference type="InterPro" id="IPR006490">
    <property type="entry name" value="Maj_tail_phi13"/>
</dbReference>
<protein>
    <submittedName>
        <fullName evidence="1">Phage major tail protein, phi13 family</fullName>
    </submittedName>
</protein>
<proteinExistence type="predicted"/>
<reference evidence="2" key="1">
    <citation type="submission" date="2017-02" db="EMBL/GenBank/DDBJ databases">
        <authorList>
            <person name="Varghese N."/>
            <person name="Submissions S."/>
        </authorList>
    </citation>
    <scope>NUCLEOTIDE SEQUENCE [LARGE SCALE GENOMIC DNA]</scope>
    <source>
        <strain evidence="2">M1</strain>
    </source>
</reference>
<dbReference type="RefSeq" id="WP_079490945.1">
    <property type="nucleotide sequence ID" value="NZ_FUZT01000004.1"/>
</dbReference>
<dbReference type="OrthoDB" id="3078218at2"/>
<evidence type="ECO:0000313" key="2">
    <source>
        <dbReference type="Proteomes" id="UP000190285"/>
    </source>
</evidence>
<dbReference type="NCBIfam" id="TIGR01603">
    <property type="entry name" value="maj_tail_phi13"/>
    <property type="match status" value="1"/>
</dbReference>
<dbReference type="InterPro" id="IPR006724">
    <property type="entry name" value="Phage_TTP"/>
</dbReference>
<name>A0A1T5KGC9_9FIRM</name>